<dbReference type="Gene3D" id="3.40.190.10">
    <property type="entry name" value="Periplasmic binding protein-like II"/>
    <property type="match status" value="1"/>
</dbReference>
<evidence type="ECO:0000313" key="7">
    <source>
        <dbReference type="EMBL" id="RSM44594.1"/>
    </source>
</evidence>
<dbReference type="Proteomes" id="UP000286716">
    <property type="component" value="Unassembled WGS sequence"/>
</dbReference>
<evidence type="ECO:0000256" key="6">
    <source>
        <dbReference type="SAM" id="SignalP"/>
    </source>
</evidence>
<proteinExistence type="predicted"/>
<accession>A0A428WNC4</accession>
<dbReference type="PANTHER" id="PTHR43649">
    <property type="entry name" value="ARABINOSE-BINDING PROTEIN-RELATED"/>
    <property type="match status" value="1"/>
</dbReference>
<keyword evidence="3" id="KW-0472">Membrane</keyword>
<keyword evidence="8" id="KW-1185">Reference proteome</keyword>
<dbReference type="EMBL" id="QHHU01000019">
    <property type="protein sequence ID" value="RSM44594.1"/>
    <property type="molecule type" value="Genomic_DNA"/>
</dbReference>
<dbReference type="RefSeq" id="WP_020647232.1">
    <property type="nucleotide sequence ID" value="NZ_QHHU01000019.1"/>
</dbReference>
<evidence type="ECO:0000313" key="8">
    <source>
        <dbReference type="Proteomes" id="UP000286716"/>
    </source>
</evidence>
<dbReference type="PANTHER" id="PTHR43649:SF33">
    <property type="entry name" value="POLYGALACTURONAN_RHAMNOGALACTURONAN-BINDING PROTEIN YTCQ"/>
    <property type="match status" value="1"/>
</dbReference>
<protein>
    <submittedName>
        <fullName evidence="7">Sugar ABC transporter substrate-binding protein</fullName>
    </submittedName>
</protein>
<keyword evidence="4" id="KW-0564">Palmitate</keyword>
<dbReference type="InterPro" id="IPR050490">
    <property type="entry name" value="Bact_solute-bd_prot1"/>
</dbReference>
<dbReference type="PROSITE" id="PS51257">
    <property type="entry name" value="PROKAR_LIPOPROTEIN"/>
    <property type="match status" value="1"/>
</dbReference>
<comment type="caution">
    <text evidence="7">The sequence shown here is derived from an EMBL/GenBank/DDBJ whole genome shotgun (WGS) entry which is preliminary data.</text>
</comment>
<reference evidence="7 8" key="1">
    <citation type="submission" date="2018-05" db="EMBL/GenBank/DDBJ databases">
        <title>Evolution of GPA BGCs.</title>
        <authorList>
            <person name="Waglechner N."/>
            <person name="Wright G.D."/>
        </authorList>
    </citation>
    <scope>NUCLEOTIDE SEQUENCE [LARGE SCALE GENOMIC DNA]</scope>
    <source>
        <strain evidence="7 8">DSM 5908</strain>
    </source>
</reference>
<dbReference type="OrthoDB" id="2515046at2"/>
<evidence type="ECO:0000256" key="3">
    <source>
        <dbReference type="ARBA" id="ARBA00023136"/>
    </source>
</evidence>
<evidence type="ECO:0000256" key="2">
    <source>
        <dbReference type="ARBA" id="ARBA00022729"/>
    </source>
</evidence>
<evidence type="ECO:0000256" key="1">
    <source>
        <dbReference type="ARBA" id="ARBA00022475"/>
    </source>
</evidence>
<dbReference type="CDD" id="cd13585">
    <property type="entry name" value="PBP2_TMBP_like"/>
    <property type="match status" value="1"/>
</dbReference>
<evidence type="ECO:0000256" key="4">
    <source>
        <dbReference type="ARBA" id="ARBA00023139"/>
    </source>
</evidence>
<dbReference type="SUPFAM" id="SSF53850">
    <property type="entry name" value="Periplasmic binding protein-like II"/>
    <property type="match status" value="1"/>
</dbReference>
<organism evidence="7 8">
    <name type="scientific">Amycolatopsis balhimycina DSM 5908</name>
    <dbReference type="NCBI Taxonomy" id="1081091"/>
    <lineage>
        <taxon>Bacteria</taxon>
        <taxon>Bacillati</taxon>
        <taxon>Actinomycetota</taxon>
        <taxon>Actinomycetes</taxon>
        <taxon>Pseudonocardiales</taxon>
        <taxon>Pseudonocardiaceae</taxon>
        <taxon>Amycolatopsis</taxon>
    </lineage>
</organism>
<dbReference type="Pfam" id="PF01547">
    <property type="entry name" value="SBP_bac_1"/>
    <property type="match status" value="1"/>
</dbReference>
<keyword evidence="1" id="KW-1003">Cell membrane</keyword>
<name>A0A428WNC4_AMYBA</name>
<sequence length="450" mass="47634">MVRTSPSTRRLRRLGAVLAAAGLALATAACGSTDAAAPAAAACAPTGGKVELSFWSWLPGIDQAVALWNQGHPDIHVTVEQTPQGNQGTYNKMFTALKAKQAPDLGQVEFDSLPGFRVQQGLQDISACPGVADAKSKFVDWTWAQASVGGDGVFAVPQDTGPMGLFYRKDLFEKYHVPVPTTWDEYAQAAKTLHAADPKLTITHFPQKDVNWFAGLVWQAGGHWFTQDGQQWKVNLTDPASTKVAGYWQNLLSQGLVSNYQGFSESWNKALDSGQIATWTGAVWGVGTIAKSAPSTAGKWAVAPLPQWAKGEQRSGNWGGSTTAVFAGTKHPAEAAQFALWLNSDPQALAVLTAQAGIYPATVAAQESAKASPENTQFFGGQDVNAVFREAGKGISQDFTWGPSMEQTYAHVRDGFGAALAGNGTLGKALSDAGAATITDLQRQSIPVAK</sequence>
<dbReference type="InterPro" id="IPR006059">
    <property type="entry name" value="SBP"/>
</dbReference>
<keyword evidence="5" id="KW-0449">Lipoprotein</keyword>
<evidence type="ECO:0000256" key="5">
    <source>
        <dbReference type="ARBA" id="ARBA00023288"/>
    </source>
</evidence>
<dbReference type="AlphaFoldDB" id="A0A428WNC4"/>
<feature type="signal peptide" evidence="6">
    <location>
        <begin position="1"/>
        <end position="28"/>
    </location>
</feature>
<gene>
    <name evidence="7" type="ORF">DMA12_15605</name>
</gene>
<feature type="chain" id="PRO_5038706612" evidence="6">
    <location>
        <begin position="29"/>
        <end position="450"/>
    </location>
</feature>
<keyword evidence="2 6" id="KW-0732">Signal</keyword>